<reference evidence="2" key="1">
    <citation type="journal article" date="2019" name="Int. J. Syst. Evol. Microbiol.">
        <title>The Global Catalogue of Microorganisms (GCM) 10K type strain sequencing project: providing services to taxonomists for standard genome sequencing and annotation.</title>
        <authorList>
            <consortium name="The Broad Institute Genomics Platform"/>
            <consortium name="The Broad Institute Genome Sequencing Center for Infectious Disease"/>
            <person name="Wu L."/>
            <person name="Ma J."/>
        </authorList>
    </citation>
    <scope>NUCLEOTIDE SEQUENCE [LARGE SCALE GENOMIC DNA]</scope>
    <source>
        <strain evidence="2">JCM 32105</strain>
    </source>
</reference>
<gene>
    <name evidence="1" type="ORF">GCM10023093_03090</name>
</gene>
<dbReference type="RefSeq" id="WP_345077489.1">
    <property type="nucleotide sequence ID" value="NZ_BAABFA010000004.1"/>
</dbReference>
<organism evidence="1 2">
    <name type="scientific">Nemorincola caseinilytica</name>
    <dbReference type="NCBI Taxonomy" id="2054315"/>
    <lineage>
        <taxon>Bacteria</taxon>
        <taxon>Pseudomonadati</taxon>
        <taxon>Bacteroidota</taxon>
        <taxon>Chitinophagia</taxon>
        <taxon>Chitinophagales</taxon>
        <taxon>Chitinophagaceae</taxon>
        <taxon>Nemorincola</taxon>
    </lineage>
</organism>
<evidence type="ECO:0000313" key="1">
    <source>
        <dbReference type="EMBL" id="GAA4460440.1"/>
    </source>
</evidence>
<dbReference type="Pfam" id="PF16148">
    <property type="entry name" value="DUF4856"/>
    <property type="match status" value="1"/>
</dbReference>
<accession>A0ABP8N5X1</accession>
<comment type="caution">
    <text evidence="1">The sequence shown here is derived from an EMBL/GenBank/DDBJ whole genome shotgun (WGS) entry which is preliminary data.</text>
</comment>
<sequence length="386" mass="41965">MNKKLVLSVAAASMLFGACKKDKETTPEEKVPYASLTATTSYFTTFKGTDGNTSVDFSGQTTRISMMKEMDAYIKTFSTAALDATKLKNMYANTGSPFSDAALNSATDKTIISKTAQSFATADADAERNWFKACFDSVALASTHASQTAAIGVPGKLGNYLVNAKGFEYGQFIQKGLMGAMMLDQISNIYLGTEKMAADNNTIVSGKNYTALEHHWDEAYGYLTANEYYPKPDPNDATKWLESYLGSYVRQVNGTYGDPTAVYLAFLKGRAAVVNKDMTTRDAQIASIRTALEKAVATVAVSYLNKTKTATTDAARFHSLSEGMGFLYSLRFAHNAKVNRAKSEELMGLLMNKTNGFWSLTNADLDTVRDQIATACGIDKEAVVNH</sequence>
<name>A0ABP8N5X1_9BACT</name>
<evidence type="ECO:0000313" key="2">
    <source>
        <dbReference type="Proteomes" id="UP001500067"/>
    </source>
</evidence>
<protein>
    <submittedName>
        <fullName evidence="1">DUF4856 domain-containing protein</fullName>
    </submittedName>
</protein>
<keyword evidence="2" id="KW-1185">Reference proteome</keyword>
<dbReference type="InterPro" id="IPR032331">
    <property type="entry name" value="DUF4856"/>
</dbReference>
<dbReference type="Proteomes" id="UP001500067">
    <property type="component" value="Unassembled WGS sequence"/>
</dbReference>
<dbReference type="EMBL" id="BAABFA010000004">
    <property type="protein sequence ID" value="GAA4460440.1"/>
    <property type="molecule type" value="Genomic_DNA"/>
</dbReference>
<proteinExistence type="predicted"/>
<dbReference type="PROSITE" id="PS51257">
    <property type="entry name" value="PROKAR_LIPOPROTEIN"/>
    <property type="match status" value="1"/>
</dbReference>